<evidence type="ECO:0000313" key="1">
    <source>
        <dbReference type="EMBL" id="GFO13086.1"/>
    </source>
</evidence>
<gene>
    <name evidence="1" type="ORF">PoB_003959100</name>
</gene>
<keyword evidence="2" id="KW-1185">Reference proteome</keyword>
<dbReference type="EMBL" id="BLXT01004479">
    <property type="protein sequence ID" value="GFO13086.1"/>
    <property type="molecule type" value="Genomic_DNA"/>
</dbReference>
<protein>
    <submittedName>
        <fullName evidence="1">Uncharacterized protein</fullName>
    </submittedName>
</protein>
<organism evidence="1 2">
    <name type="scientific">Plakobranchus ocellatus</name>
    <dbReference type="NCBI Taxonomy" id="259542"/>
    <lineage>
        <taxon>Eukaryota</taxon>
        <taxon>Metazoa</taxon>
        <taxon>Spiralia</taxon>
        <taxon>Lophotrochozoa</taxon>
        <taxon>Mollusca</taxon>
        <taxon>Gastropoda</taxon>
        <taxon>Heterobranchia</taxon>
        <taxon>Euthyneura</taxon>
        <taxon>Panpulmonata</taxon>
        <taxon>Sacoglossa</taxon>
        <taxon>Placobranchoidea</taxon>
        <taxon>Plakobranchidae</taxon>
        <taxon>Plakobranchus</taxon>
    </lineage>
</organism>
<reference evidence="1 2" key="1">
    <citation type="journal article" date="2021" name="Elife">
        <title>Chloroplast acquisition without the gene transfer in kleptoplastic sea slugs, Plakobranchus ocellatus.</title>
        <authorList>
            <person name="Maeda T."/>
            <person name="Takahashi S."/>
            <person name="Yoshida T."/>
            <person name="Shimamura S."/>
            <person name="Takaki Y."/>
            <person name="Nagai Y."/>
            <person name="Toyoda A."/>
            <person name="Suzuki Y."/>
            <person name="Arimoto A."/>
            <person name="Ishii H."/>
            <person name="Satoh N."/>
            <person name="Nishiyama T."/>
            <person name="Hasebe M."/>
            <person name="Maruyama T."/>
            <person name="Minagawa J."/>
            <person name="Obokata J."/>
            <person name="Shigenobu S."/>
        </authorList>
    </citation>
    <scope>NUCLEOTIDE SEQUENCE [LARGE SCALE GENOMIC DNA]</scope>
</reference>
<dbReference type="Proteomes" id="UP000735302">
    <property type="component" value="Unassembled WGS sequence"/>
</dbReference>
<name>A0AAV4AXX0_9GAST</name>
<proteinExistence type="predicted"/>
<dbReference type="AlphaFoldDB" id="A0AAV4AXX0"/>
<sequence length="114" mass="13418">MDVVKLSISEQTNVVEISDDDIQCNETKKLLWTKQTFMEPTNCGDIKCITRNFGGTSKIWWKSIVQETLMEQARNGGKVWYKKLWWNKQDMVDKYGTKTLLEQARYGGKVWYNK</sequence>
<evidence type="ECO:0000313" key="2">
    <source>
        <dbReference type="Proteomes" id="UP000735302"/>
    </source>
</evidence>
<comment type="caution">
    <text evidence="1">The sequence shown here is derived from an EMBL/GenBank/DDBJ whole genome shotgun (WGS) entry which is preliminary data.</text>
</comment>
<accession>A0AAV4AXX0</accession>